<keyword evidence="3" id="KW-1185">Reference proteome</keyword>
<comment type="caution">
    <text evidence="2">The sequence shown here is derived from an EMBL/GenBank/DDBJ whole genome shotgun (WGS) entry which is preliminary data.</text>
</comment>
<sequence length="160" mass="17722">MARPAARSSARRSLLVLGKLSSNESKYAEKNLNPSLKPLRKPSSSSSSKSSSASSSTTVTIRGRSLRILPSRTSRWRAEGETPWRELTQLTARAVAAEEESDEIRVSRSRAERSASGWWTTEKRKGTAMRRANFSIRAAISRMTRRAVGEVEGTTVVIER</sequence>
<feature type="region of interest" description="Disordered" evidence="1">
    <location>
        <begin position="26"/>
        <end position="64"/>
    </location>
</feature>
<name>A0AAV7HGL6_DENCH</name>
<evidence type="ECO:0000256" key="1">
    <source>
        <dbReference type="SAM" id="MobiDB-lite"/>
    </source>
</evidence>
<dbReference type="EMBL" id="JAGFBR010000005">
    <property type="protein sequence ID" value="KAH0466997.1"/>
    <property type="molecule type" value="Genomic_DNA"/>
</dbReference>
<feature type="compositionally biased region" description="Low complexity" evidence="1">
    <location>
        <begin position="32"/>
        <end position="56"/>
    </location>
</feature>
<evidence type="ECO:0000313" key="3">
    <source>
        <dbReference type="Proteomes" id="UP000775213"/>
    </source>
</evidence>
<proteinExistence type="predicted"/>
<dbReference type="AlphaFoldDB" id="A0AAV7HGL6"/>
<evidence type="ECO:0000313" key="2">
    <source>
        <dbReference type="EMBL" id="KAH0466997.1"/>
    </source>
</evidence>
<organism evidence="2 3">
    <name type="scientific">Dendrobium chrysotoxum</name>
    <name type="common">Orchid</name>
    <dbReference type="NCBI Taxonomy" id="161865"/>
    <lineage>
        <taxon>Eukaryota</taxon>
        <taxon>Viridiplantae</taxon>
        <taxon>Streptophyta</taxon>
        <taxon>Embryophyta</taxon>
        <taxon>Tracheophyta</taxon>
        <taxon>Spermatophyta</taxon>
        <taxon>Magnoliopsida</taxon>
        <taxon>Liliopsida</taxon>
        <taxon>Asparagales</taxon>
        <taxon>Orchidaceae</taxon>
        <taxon>Epidendroideae</taxon>
        <taxon>Malaxideae</taxon>
        <taxon>Dendrobiinae</taxon>
        <taxon>Dendrobium</taxon>
    </lineage>
</organism>
<accession>A0AAV7HGL6</accession>
<dbReference type="Proteomes" id="UP000775213">
    <property type="component" value="Unassembled WGS sequence"/>
</dbReference>
<gene>
    <name evidence="2" type="ORF">IEQ34_004235</name>
</gene>
<protein>
    <submittedName>
        <fullName evidence="2">Uncharacterized protein</fullName>
    </submittedName>
</protein>
<reference evidence="2 3" key="1">
    <citation type="journal article" date="2021" name="Hortic Res">
        <title>Chromosome-scale assembly of the Dendrobium chrysotoxum genome enhances the understanding of orchid evolution.</title>
        <authorList>
            <person name="Zhang Y."/>
            <person name="Zhang G.Q."/>
            <person name="Zhang D."/>
            <person name="Liu X.D."/>
            <person name="Xu X.Y."/>
            <person name="Sun W.H."/>
            <person name="Yu X."/>
            <person name="Zhu X."/>
            <person name="Wang Z.W."/>
            <person name="Zhao X."/>
            <person name="Zhong W.Y."/>
            <person name="Chen H."/>
            <person name="Yin W.L."/>
            <person name="Huang T."/>
            <person name="Niu S.C."/>
            <person name="Liu Z.J."/>
        </authorList>
    </citation>
    <scope>NUCLEOTIDE SEQUENCE [LARGE SCALE GENOMIC DNA]</scope>
    <source>
        <strain evidence="2">Lindl</strain>
    </source>
</reference>